<comment type="caution">
    <text evidence="1">The sequence shown here is derived from an EMBL/GenBank/DDBJ whole genome shotgun (WGS) entry which is preliminary data.</text>
</comment>
<dbReference type="AlphaFoldDB" id="A0AAD8SDG9"/>
<organism evidence="1 2">
    <name type="scientific">Lolium multiflorum</name>
    <name type="common">Italian ryegrass</name>
    <name type="synonym">Lolium perenne subsp. multiflorum</name>
    <dbReference type="NCBI Taxonomy" id="4521"/>
    <lineage>
        <taxon>Eukaryota</taxon>
        <taxon>Viridiplantae</taxon>
        <taxon>Streptophyta</taxon>
        <taxon>Embryophyta</taxon>
        <taxon>Tracheophyta</taxon>
        <taxon>Spermatophyta</taxon>
        <taxon>Magnoliopsida</taxon>
        <taxon>Liliopsida</taxon>
        <taxon>Poales</taxon>
        <taxon>Poaceae</taxon>
        <taxon>BOP clade</taxon>
        <taxon>Pooideae</taxon>
        <taxon>Poodae</taxon>
        <taxon>Poeae</taxon>
        <taxon>Poeae Chloroplast Group 2 (Poeae type)</taxon>
        <taxon>Loliodinae</taxon>
        <taxon>Loliinae</taxon>
        <taxon>Lolium</taxon>
    </lineage>
</organism>
<proteinExistence type="predicted"/>
<gene>
    <name evidence="1" type="ORF">QYE76_067927</name>
</gene>
<accession>A0AAD8SDG9</accession>
<reference evidence="1" key="1">
    <citation type="submission" date="2023-07" db="EMBL/GenBank/DDBJ databases">
        <title>A chromosome-level genome assembly of Lolium multiflorum.</title>
        <authorList>
            <person name="Chen Y."/>
            <person name="Copetti D."/>
            <person name="Kolliker R."/>
            <person name="Studer B."/>
        </authorList>
    </citation>
    <scope>NUCLEOTIDE SEQUENCE</scope>
    <source>
        <strain evidence="1">02402/16</strain>
        <tissue evidence="1">Leaf</tissue>
    </source>
</reference>
<name>A0AAD8SDG9_LOLMU</name>
<sequence>MRRSVVSLSHRKEETMLSLVAKSRRQRRHTAYEVMVSVIQQQFRSQPMEVLCGATDEVLTILKNDKTKNPYNPISNQMFNQFVSMAAEAASS</sequence>
<dbReference type="Proteomes" id="UP001231189">
    <property type="component" value="Unassembled WGS sequence"/>
</dbReference>
<keyword evidence="2" id="KW-1185">Reference proteome</keyword>
<evidence type="ECO:0000313" key="2">
    <source>
        <dbReference type="Proteomes" id="UP001231189"/>
    </source>
</evidence>
<dbReference type="EMBL" id="JAUUTY010000004">
    <property type="protein sequence ID" value="KAK1650122.1"/>
    <property type="molecule type" value="Genomic_DNA"/>
</dbReference>
<protein>
    <submittedName>
        <fullName evidence="1">Uncharacterized protein</fullName>
    </submittedName>
</protein>
<evidence type="ECO:0000313" key="1">
    <source>
        <dbReference type="EMBL" id="KAK1650122.1"/>
    </source>
</evidence>